<dbReference type="InterPro" id="IPR016135">
    <property type="entry name" value="UBQ-conjugating_enzyme/RWD"/>
</dbReference>
<evidence type="ECO:0000256" key="1">
    <source>
        <dbReference type="ARBA" id="ARBA00022786"/>
    </source>
</evidence>
<dbReference type="PROSITE" id="PS50127">
    <property type="entry name" value="UBC_2"/>
    <property type="match status" value="1"/>
</dbReference>
<evidence type="ECO:0000313" key="3">
    <source>
        <dbReference type="EMBL" id="KAJ2901295.1"/>
    </source>
</evidence>
<keyword evidence="1" id="KW-0833">Ubl conjugation pathway</keyword>
<dbReference type="PANTHER" id="PTHR24067">
    <property type="entry name" value="UBIQUITIN-CONJUGATING ENZYME E2"/>
    <property type="match status" value="1"/>
</dbReference>
<gene>
    <name evidence="3" type="ORF">MKZ38_002004</name>
</gene>
<dbReference type="Gene3D" id="3.10.110.10">
    <property type="entry name" value="Ubiquitin Conjugating Enzyme"/>
    <property type="match status" value="1"/>
</dbReference>
<dbReference type="Pfam" id="PF00179">
    <property type="entry name" value="UQ_con"/>
    <property type="match status" value="1"/>
</dbReference>
<feature type="domain" description="UBC core" evidence="2">
    <location>
        <begin position="1"/>
        <end position="89"/>
    </location>
</feature>
<name>A0AAD5WRJ7_9PEZI</name>
<proteinExistence type="predicted"/>
<dbReference type="Proteomes" id="UP001201980">
    <property type="component" value="Unassembled WGS sequence"/>
</dbReference>
<dbReference type="InterPro" id="IPR000608">
    <property type="entry name" value="UBC"/>
</dbReference>
<sequence length="92" mass="9980">MAPPSIVFSTPIVHPNIALDTGEICLDLLKKDGWSGTYTVAECVKAVRLLLGLPEVDSPLNVDVAALIRSGDRVAARALVEFWCREEGFKGR</sequence>
<dbReference type="SUPFAM" id="SSF54495">
    <property type="entry name" value="UBC-like"/>
    <property type="match status" value="1"/>
</dbReference>
<evidence type="ECO:0000313" key="4">
    <source>
        <dbReference type="Proteomes" id="UP001201980"/>
    </source>
</evidence>
<evidence type="ECO:0000259" key="2">
    <source>
        <dbReference type="PROSITE" id="PS50127"/>
    </source>
</evidence>
<dbReference type="EMBL" id="JAKWBI020000158">
    <property type="protein sequence ID" value="KAJ2901295.1"/>
    <property type="molecule type" value="Genomic_DNA"/>
</dbReference>
<reference evidence="3" key="1">
    <citation type="submission" date="2022-07" db="EMBL/GenBank/DDBJ databases">
        <title>Draft genome sequence of Zalerion maritima ATCC 34329, a (micro)plastics degrading marine fungus.</title>
        <authorList>
            <person name="Paco A."/>
            <person name="Goncalves M.F.M."/>
            <person name="Rocha-Santos T.A.P."/>
            <person name="Alves A."/>
        </authorList>
    </citation>
    <scope>NUCLEOTIDE SEQUENCE</scope>
    <source>
        <strain evidence="3">ATCC 34329</strain>
    </source>
</reference>
<dbReference type="InterPro" id="IPR050113">
    <property type="entry name" value="Ub_conjugating_enzyme"/>
</dbReference>
<accession>A0AAD5WRJ7</accession>
<comment type="caution">
    <text evidence="3">The sequence shown here is derived from an EMBL/GenBank/DDBJ whole genome shotgun (WGS) entry which is preliminary data.</text>
</comment>
<organism evidence="3 4">
    <name type="scientific">Zalerion maritima</name>
    <dbReference type="NCBI Taxonomy" id="339359"/>
    <lineage>
        <taxon>Eukaryota</taxon>
        <taxon>Fungi</taxon>
        <taxon>Dikarya</taxon>
        <taxon>Ascomycota</taxon>
        <taxon>Pezizomycotina</taxon>
        <taxon>Sordariomycetes</taxon>
        <taxon>Lulworthiomycetidae</taxon>
        <taxon>Lulworthiales</taxon>
        <taxon>Lulworthiaceae</taxon>
        <taxon>Zalerion</taxon>
    </lineage>
</organism>
<dbReference type="AlphaFoldDB" id="A0AAD5WRJ7"/>
<keyword evidence="4" id="KW-1185">Reference proteome</keyword>
<protein>
    <submittedName>
        <fullName evidence="3">Ubiquitin-conjugating enzyme/RWD-like protein</fullName>
    </submittedName>
</protein>